<organism evidence="2 3">
    <name type="scientific">Neurospora intermedia</name>
    <dbReference type="NCBI Taxonomy" id="5142"/>
    <lineage>
        <taxon>Eukaryota</taxon>
        <taxon>Fungi</taxon>
        <taxon>Dikarya</taxon>
        <taxon>Ascomycota</taxon>
        <taxon>Pezizomycotina</taxon>
        <taxon>Sordariomycetes</taxon>
        <taxon>Sordariomycetidae</taxon>
        <taxon>Sordariales</taxon>
        <taxon>Sordariaceae</taxon>
        <taxon>Neurospora</taxon>
    </lineage>
</organism>
<dbReference type="Proteomes" id="UP001451303">
    <property type="component" value="Unassembled WGS sequence"/>
</dbReference>
<evidence type="ECO:0000313" key="3">
    <source>
        <dbReference type="Proteomes" id="UP001451303"/>
    </source>
</evidence>
<proteinExistence type="predicted"/>
<protein>
    <submittedName>
        <fullName evidence="2">Heterokaryon incompatibility protein domain-containing protein</fullName>
    </submittedName>
</protein>
<dbReference type="Pfam" id="PF06985">
    <property type="entry name" value="HET"/>
    <property type="match status" value="1"/>
</dbReference>
<sequence>MSVRSPETPESEPPPKTVVPHVLCDCCSCIVKKSKIIQAFPAGRVIEYMPSSSEWFLHNRSFDYVSKSSTAGCHLCSLAVAQFDLDHEENYQSFVSVKVILLNSTFGVPLRLGTIIEFHPACLKVTDQLTKHVMDDFDSMDALPRTPDFNPGGYSTVLRLMRVVSEGTLDSDATSIRGPLSYTSTNSPESISTARAWMDDCLRNHPKCHRKPFGMSSTEHELLPTRLIDIGTVDGKLAPRVILTSIFENVSIQYLTLSHSWAITSSDSALKLTSRNLELLQKHIPTEGLPRTFQDAMEITRQLGYRYLWIDSLCIMQDSESDWHREALIMSSVYGNSSCNIAALGVDGADTCFMQRDTLRVLPCRITQQQDGTSVYAVRESLEWNTPLLRRGWVMQERLLSPRVLYFGAAQLFWECCSHTASEGLPSLAGEQLLEPKLDCVWAKYLCVEDHCTKSDFDLLCGYKNPRPESNKMPQGLPCGRQDPRFTFAQVWFRIVRGYQRTEFTYESDRLMALPGVAKAIEHSKGLTYVAGTWKELWPLGLLWKDYERNPSKKEVGFANTTVPSWSWAARKWDQNLFGLDSSIVTDVQRHRQKITYLAQFDEFTCSTSTARYIGARVDEERIALITKTFVKRGLVTDEWGFVVRMSDEEEEYDVDWDPDHTPKVGESVLLLILLICGNPPSYPDQPFGAGLALVPGESVQNKDGQPCYRRVGYFETDDRNHETWREETICLC</sequence>
<comment type="caution">
    <text evidence="2">The sequence shown here is derived from an EMBL/GenBank/DDBJ whole genome shotgun (WGS) entry which is preliminary data.</text>
</comment>
<dbReference type="InterPro" id="IPR010730">
    <property type="entry name" value="HET"/>
</dbReference>
<accession>A0ABR3DV79</accession>
<keyword evidence="3" id="KW-1185">Reference proteome</keyword>
<dbReference type="PANTHER" id="PTHR33112">
    <property type="entry name" value="DOMAIN PROTEIN, PUTATIVE-RELATED"/>
    <property type="match status" value="1"/>
</dbReference>
<evidence type="ECO:0000313" key="2">
    <source>
        <dbReference type="EMBL" id="KAL0475791.1"/>
    </source>
</evidence>
<feature type="domain" description="Heterokaryon incompatibility" evidence="1">
    <location>
        <begin position="254"/>
        <end position="397"/>
    </location>
</feature>
<dbReference type="EMBL" id="JAVLET010000001">
    <property type="protein sequence ID" value="KAL0475791.1"/>
    <property type="molecule type" value="Genomic_DNA"/>
</dbReference>
<name>A0ABR3DV79_NEUIN</name>
<gene>
    <name evidence="2" type="ORF">QR685DRAFT_513745</name>
</gene>
<reference evidence="2 3" key="1">
    <citation type="submission" date="2023-09" db="EMBL/GenBank/DDBJ databases">
        <title>Multi-omics analysis of a traditional fermented food reveals byproduct-associated fungal strains for waste-to-food upcycling.</title>
        <authorList>
            <consortium name="Lawrence Berkeley National Laboratory"/>
            <person name="Rekdal V.M."/>
            <person name="Villalobos-Escobedo J.M."/>
            <person name="Rodriguez-Valeron N."/>
            <person name="Garcia M.O."/>
            <person name="Vasquez D.P."/>
            <person name="Damayanti I."/>
            <person name="Sorensen P.M."/>
            <person name="Baidoo E.E."/>
            <person name="De Carvalho A.C."/>
            <person name="Riley R."/>
            <person name="Lipzen A."/>
            <person name="He G."/>
            <person name="Yan M."/>
            <person name="Haridas S."/>
            <person name="Daum C."/>
            <person name="Yoshinaga Y."/>
            <person name="Ng V."/>
            <person name="Grigoriev I.V."/>
            <person name="Munk R."/>
            <person name="Nuraida L."/>
            <person name="Wijaya C.H."/>
            <person name="Morales P.-C."/>
            <person name="Keasling J.D."/>
        </authorList>
    </citation>
    <scope>NUCLEOTIDE SEQUENCE [LARGE SCALE GENOMIC DNA]</scope>
    <source>
        <strain evidence="2 3">FGSC 2613</strain>
    </source>
</reference>
<evidence type="ECO:0000259" key="1">
    <source>
        <dbReference type="Pfam" id="PF06985"/>
    </source>
</evidence>
<dbReference type="PANTHER" id="PTHR33112:SF8">
    <property type="entry name" value="HETEROKARYON INCOMPATIBILITY DOMAIN-CONTAINING PROTEIN"/>
    <property type="match status" value="1"/>
</dbReference>